<evidence type="ECO:0000256" key="2">
    <source>
        <dbReference type="ARBA" id="ARBA00023015"/>
    </source>
</evidence>
<dbReference type="SMART" id="SM00422">
    <property type="entry name" value="HTH_MERR"/>
    <property type="match status" value="1"/>
</dbReference>
<feature type="domain" description="HTH merR-type" evidence="6">
    <location>
        <begin position="14"/>
        <end position="83"/>
    </location>
</feature>
<reference evidence="8 9" key="1">
    <citation type="submission" date="2024-02" db="EMBL/GenBank/DDBJ databases">
        <title>Deinococcus carri NBRC 110142.</title>
        <authorList>
            <person name="Ichikawa N."/>
            <person name="Katano-Makiyama Y."/>
            <person name="Hidaka K."/>
        </authorList>
    </citation>
    <scope>NUCLEOTIDE SEQUENCE [LARGE SCALE GENOMIC DNA]</scope>
    <source>
        <strain evidence="8 9">NBRC 110142</strain>
    </source>
</reference>
<dbReference type="InterPro" id="IPR003759">
    <property type="entry name" value="Cbl-bd_cap"/>
</dbReference>
<dbReference type="Gene3D" id="1.10.1240.10">
    <property type="entry name" value="Methionine synthase domain"/>
    <property type="match status" value="1"/>
</dbReference>
<name>A0ABP9W7N1_9DEIO</name>
<dbReference type="RefSeq" id="WP_345463909.1">
    <property type="nucleotide sequence ID" value="NZ_BAABRP010000005.1"/>
</dbReference>
<evidence type="ECO:0000259" key="6">
    <source>
        <dbReference type="PROSITE" id="PS50937"/>
    </source>
</evidence>
<dbReference type="PROSITE" id="PS51332">
    <property type="entry name" value="B12_BINDING"/>
    <property type="match status" value="1"/>
</dbReference>
<dbReference type="Pfam" id="PF02607">
    <property type="entry name" value="B12-binding_2"/>
    <property type="match status" value="1"/>
</dbReference>
<dbReference type="SUPFAM" id="SSF46955">
    <property type="entry name" value="Putative DNA-binding domain"/>
    <property type="match status" value="1"/>
</dbReference>
<dbReference type="InterPro" id="IPR009061">
    <property type="entry name" value="DNA-bd_dom_put_sf"/>
</dbReference>
<feature type="region of interest" description="Disordered" evidence="5">
    <location>
        <begin position="1"/>
        <end position="20"/>
    </location>
</feature>
<dbReference type="Gene3D" id="1.10.1660.10">
    <property type="match status" value="1"/>
</dbReference>
<dbReference type="PANTHER" id="PTHR30204">
    <property type="entry name" value="REDOX-CYCLING DRUG-SENSING TRANSCRIPTIONAL ACTIVATOR SOXR"/>
    <property type="match status" value="1"/>
</dbReference>
<evidence type="ECO:0000256" key="5">
    <source>
        <dbReference type="SAM" id="MobiDB-lite"/>
    </source>
</evidence>
<accession>A0ABP9W7N1</accession>
<sequence length="298" mass="31751">MSPAFPPDSDTTALFTPSEVEARTGVPAATLRQWERRYGFPAPSRNSSGYRLYSPRDLAQIEEMLGHLRAGVTASRAAQVVRASVPPPPQGASAAELVRLLLTADTPGAAALLSDAHAHLSVEDVLLKVMAPALAECGRRWERGEIRIAQVHQAAAFLRGRVSALLELAGRGSFGPHLLAACPPGEEHEIGLMMVTLVLRRQGARVEYLGANLPLGDLALYARQRQADALLLSLSGEWAWEAARAGQGELTALNMPLFYGGALLNAQPALAPALGGLYAGPDAREASEIILGHLRQNR</sequence>
<evidence type="ECO:0000259" key="7">
    <source>
        <dbReference type="PROSITE" id="PS51332"/>
    </source>
</evidence>
<dbReference type="InterPro" id="IPR006158">
    <property type="entry name" value="Cobalamin-bd"/>
</dbReference>
<dbReference type="Pfam" id="PF13411">
    <property type="entry name" value="MerR_1"/>
    <property type="match status" value="1"/>
</dbReference>
<evidence type="ECO:0000256" key="1">
    <source>
        <dbReference type="ARBA" id="ARBA00022491"/>
    </source>
</evidence>
<dbReference type="InterPro" id="IPR000551">
    <property type="entry name" value="MerR-type_HTH_dom"/>
</dbReference>
<gene>
    <name evidence="8" type="ORF">Dcar01_01730</name>
</gene>
<evidence type="ECO:0000313" key="9">
    <source>
        <dbReference type="Proteomes" id="UP001401887"/>
    </source>
</evidence>
<feature type="domain" description="B12-binding" evidence="7">
    <location>
        <begin position="175"/>
        <end position="298"/>
    </location>
</feature>
<dbReference type="InterPro" id="IPR047057">
    <property type="entry name" value="MerR_fam"/>
</dbReference>
<proteinExistence type="predicted"/>
<dbReference type="Gene3D" id="3.40.50.280">
    <property type="entry name" value="Cobalamin-binding domain"/>
    <property type="match status" value="1"/>
</dbReference>
<keyword evidence="2" id="KW-0805">Transcription regulation</keyword>
<evidence type="ECO:0000256" key="3">
    <source>
        <dbReference type="ARBA" id="ARBA00023125"/>
    </source>
</evidence>
<dbReference type="PROSITE" id="PS50937">
    <property type="entry name" value="HTH_MERR_2"/>
    <property type="match status" value="1"/>
</dbReference>
<keyword evidence="3" id="KW-0238">DNA-binding</keyword>
<dbReference type="PANTHER" id="PTHR30204:SF69">
    <property type="entry name" value="MERR-FAMILY TRANSCRIPTIONAL REGULATOR"/>
    <property type="match status" value="1"/>
</dbReference>
<dbReference type="Proteomes" id="UP001401887">
    <property type="component" value="Unassembled WGS sequence"/>
</dbReference>
<dbReference type="CDD" id="cd01104">
    <property type="entry name" value="HTH_MlrA-CarA"/>
    <property type="match status" value="1"/>
</dbReference>
<dbReference type="SUPFAM" id="SSF52242">
    <property type="entry name" value="Cobalamin (vitamin B12)-binding domain"/>
    <property type="match status" value="1"/>
</dbReference>
<organism evidence="8 9">
    <name type="scientific">Deinococcus carri</name>
    <dbReference type="NCBI Taxonomy" id="1211323"/>
    <lineage>
        <taxon>Bacteria</taxon>
        <taxon>Thermotogati</taxon>
        <taxon>Deinococcota</taxon>
        <taxon>Deinococci</taxon>
        <taxon>Deinococcales</taxon>
        <taxon>Deinococcaceae</taxon>
        <taxon>Deinococcus</taxon>
    </lineage>
</organism>
<keyword evidence="1" id="KW-0678">Repressor</keyword>
<dbReference type="EMBL" id="BAABRP010000005">
    <property type="protein sequence ID" value="GAA5513006.1"/>
    <property type="molecule type" value="Genomic_DNA"/>
</dbReference>
<comment type="caution">
    <text evidence="8">The sequence shown here is derived from an EMBL/GenBank/DDBJ whole genome shotgun (WGS) entry which is preliminary data.</text>
</comment>
<evidence type="ECO:0000313" key="8">
    <source>
        <dbReference type="EMBL" id="GAA5513006.1"/>
    </source>
</evidence>
<dbReference type="InterPro" id="IPR036724">
    <property type="entry name" value="Cobalamin-bd_sf"/>
</dbReference>
<protein>
    <recommendedName>
        <fullName evidence="10">MerR family transcriptional regulator</fullName>
    </recommendedName>
</protein>
<keyword evidence="9" id="KW-1185">Reference proteome</keyword>
<keyword evidence="4" id="KW-0804">Transcription</keyword>
<dbReference type="Pfam" id="PF02310">
    <property type="entry name" value="B12-binding"/>
    <property type="match status" value="1"/>
</dbReference>
<dbReference type="InterPro" id="IPR036594">
    <property type="entry name" value="Meth_synthase_dom"/>
</dbReference>
<dbReference type="CDD" id="cd02065">
    <property type="entry name" value="B12-binding_like"/>
    <property type="match status" value="1"/>
</dbReference>
<evidence type="ECO:0008006" key="10">
    <source>
        <dbReference type="Google" id="ProtNLM"/>
    </source>
</evidence>
<evidence type="ECO:0000256" key="4">
    <source>
        <dbReference type="ARBA" id="ARBA00023163"/>
    </source>
</evidence>